<keyword evidence="2" id="KW-1185">Reference proteome</keyword>
<name>A0AAJ0LX89_9PEZI</name>
<organism evidence="1 2">
    <name type="scientific">Extremus antarcticus</name>
    <dbReference type="NCBI Taxonomy" id="702011"/>
    <lineage>
        <taxon>Eukaryota</taxon>
        <taxon>Fungi</taxon>
        <taxon>Dikarya</taxon>
        <taxon>Ascomycota</taxon>
        <taxon>Pezizomycotina</taxon>
        <taxon>Dothideomycetes</taxon>
        <taxon>Dothideomycetidae</taxon>
        <taxon>Mycosphaerellales</taxon>
        <taxon>Extremaceae</taxon>
        <taxon>Extremus</taxon>
    </lineage>
</organism>
<gene>
    <name evidence="1" type="ORF">LTR09_000347</name>
</gene>
<proteinExistence type="predicted"/>
<comment type="caution">
    <text evidence="1">The sequence shown here is derived from an EMBL/GenBank/DDBJ whole genome shotgun (WGS) entry which is preliminary data.</text>
</comment>
<evidence type="ECO:0000313" key="2">
    <source>
        <dbReference type="Proteomes" id="UP001271007"/>
    </source>
</evidence>
<dbReference type="EMBL" id="JAWDJX010000001">
    <property type="protein sequence ID" value="KAK3058782.1"/>
    <property type="molecule type" value="Genomic_DNA"/>
</dbReference>
<protein>
    <submittedName>
        <fullName evidence="1">Uncharacterized protein</fullName>
    </submittedName>
</protein>
<accession>A0AAJ0LX89</accession>
<reference evidence="1" key="1">
    <citation type="submission" date="2023-04" db="EMBL/GenBank/DDBJ databases">
        <title>Black Yeasts Isolated from many extreme environments.</title>
        <authorList>
            <person name="Coleine C."/>
            <person name="Stajich J.E."/>
            <person name="Selbmann L."/>
        </authorList>
    </citation>
    <scope>NUCLEOTIDE SEQUENCE</scope>
    <source>
        <strain evidence="1">CCFEE 5312</strain>
    </source>
</reference>
<dbReference type="Proteomes" id="UP001271007">
    <property type="component" value="Unassembled WGS sequence"/>
</dbReference>
<evidence type="ECO:0000313" key="1">
    <source>
        <dbReference type="EMBL" id="KAK3058782.1"/>
    </source>
</evidence>
<sequence>MVKAHTAGSFDIVTRFSSWTASLAFVLKFWRGKGNKYHSRFHPDNISDLVLKDSLYISALDTALLPDDQEVFWVPSLDFLAPGQLVDHDEYLVHGVVHGPGYKTLPLRVFLNAHRDCVRAAWEHSCAACDGSLLVNTPARTTTVTPITTQCIARARAVGEAYGGTFALPMTLATIALHQRELNYFDDGVPEEVMQLVLRGVDGLEVPAGWSDEPTIVSNVLSENNREAAEFCSLMRAVLNRRGSGGSGWTSVD</sequence>
<dbReference type="AlphaFoldDB" id="A0AAJ0LX89"/>